<dbReference type="PANTHER" id="PTHR43252:SF4">
    <property type="entry name" value="TRANSCRIPTIONAL REGULATORY PROTEIN"/>
    <property type="match status" value="1"/>
</dbReference>
<sequence length="191" mass="21956">MNTLSYGLLALLSVKPRTGYELMQQIQPLWRAKHSQIYPLLAKLEQLGCVRFVQVTQKEKPDKKIYSITETGLAKLRSWLPEQADEPVKRDELLLKAYCLSLAEPRQARHLIAERRALFQNHLAKYNAQLAELKRETGLSDGEPGLRSPYFGNYILIKRAIAGAQLELEWCSWVMHILDEEQGQCAERPEP</sequence>
<reference evidence="3" key="1">
    <citation type="submission" date="2018-06" db="EMBL/GenBank/DDBJ databases">
        <title>Paenibacillus xerothermodurans sp. nov. an extremely dry heat resistant spore forming bacterium isolated from the soil of Cape Canaveral, Florida.</title>
        <authorList>
            <person name="Seuylemezian A."/>
            <person name="Kaur N."/>
            <person name="Patil P."/>
            <person name="Patil P."/>
            <person name="Mayilraj S."/>
            <person name="Vaishampayan P."/>
        </authorList>
    </citation>
    <scope>NUCLEOTIDE SEQUENCE [LARGE SCALE GENOMIC DNA]</scope>
    <source>
        <strain evidence="3">ATCC 27380</strain>
    </source>
</reference>
<dbReference type="Proteomes" id="UP000214746">
    <property type="component" value="Unassembled WGS sequence"/>
</dbReference>
<name>A0A2W1NXL2_PAEXE</name>
<dbReference type="Pfam" id="PF10400">
    <property type="entry name" value="Vir_act_alpha_C"/>
    <property type="match status" value="1"/>
</dbReference>
<evidence type="ECO:0000259" key="2">
    <source>
        <dbReference type="Pfam" id="PF10400"/>
    </source>
</evidence>
<dbReference type="OrthoDB" id="9783723at2"/>
<evidence type="ECO:0000313" key="4">
    <source>
        <dbReference type="Proteomes" id="UP000214746"/>
    </source>
</evidence>
<dbReference type="InterPro" id="IPR036388">
    <property type="entry name" value="WH-like_DNA-bd_sf"/>
</dbReference>
<evidence type="ECO:0000313" key="3">
    <source>
        <dbReference type="EMBL" id="PZE19618.1"/>
    </source>
</evidence>
<dbReference type="InterPro" id="IPR005149">
    <property type="entry name" value="Tscrpt_reg_PadR_N"/>
</dbReference>
<proteinExistence type="predicted"/>
<dbReference type="AlphaFoldDB" id="A0A2W1NXL2"/>
<dbReference type="Pfam" id="PF03551">
    <property type="entry name" value="PadR"/>
    <property type="match status" value="1"/>
</dbReference>
<protein>
    <submittedName>
        <fullName evidence="3">PadR family transcriptional regulator</fullName>
    </submittedName>
</protein>
<dbReference type="InterPro" id="IPR018309">
    <property type="entry name" value="Tscrpt_reg_PadR_C"/>
</dbReference>
<dbReference type="Gene3D" id="6.10.140.190">
    <property type="match status" value="1"/>
</dbReference>
<dbReference type="InterPro" id="IPR036390">
    <property type="entry name" value="WH_DNA-bd_sf"/>
</dbReference>
<keyword evidence="4" id="KW-1185">Reference proteome</keyword>
<accession>A0A2W1NXL2</accession>
<feature type="domain" description="Transcription regulator PadR C-terminal" evidence="2">
    <location>
        <begin position="90"/>
        <end position="178"/>
    </location>
</feature>
<evidence type="ECO:0000259" key="1">
    <source>
        <dbReference type="Pfam" id="PF03551"/>
    </source>
</evidence>
<organism evidence="3 4">
    <name type="scientific">Paenibacillus xerothermodurans</name>
    <dbReference type="NCBI Taxonomy" id="1977292"/>
    <lineage>
        <taxon>Bacteria</taxon>
        <taxon>Bacillati</taxon>
        <taxon>Bacillota</taxon>
        <taxon>Bacilli</taxon>
        <taxon>Bacillales</taxon>
        <taxon>Paenibacillaceae</taxon>
        <taxon>Paenibacillus</taxon>
    </lineage>
</organism>
<dbReference type="PANTHER" id="PTHR43252">
    <property type="entry name" value="TRANSCRIPTIONAL REGULATOR YQJI"/>
    <property type="match status" value="1"/>
</dbReference>
<dbReference type="SUPFAM" id="SSF46785">
    <property type="entry name" value="Winged helix' DNA-binding domain"/>
    <property type="match status" value="1"/>
</dbReference>
<gene>
    <name evidence="3" type="ORF">CBW46_017885</name>
</gene>
<feature type="domain" description="Transcription regulator PadR N-terminal" evidence="1">
    <location>
        <begin position="8"/>
        <end position="77"/>
    </location>
</feature>
<dbReference type="EMBL" id="NHRJ02000015">
    <property type="protein sequence ID" value="PZE19618.1"/>
    <property type="molecule type" value="Genomic_DNA"/>
</dbReference>
<dbReference type="Gene3D" id="1.10.10.10">
    <property type="entry name" value="Winged helix-like DNA-binding domain superfamily/Winged helix DNA-binding domain"/>
    <property type="match status" value="1"/>
</dbReference>
<comment type="caution">
    <text evidence="3">The sequence shown here is derived from an EMBL/GenBank/DDBJ whole genome shotgun (WGS) entry which is preliminary data.</text>
</comment>